<dbReference type="Proteomes" id="UP001066276">
    <property type="component" value="Chromosome 3_2"/>
</dbReference>
<keyword evidence="3" id="KW-1185">Reference proteome</keyword>
<comment type="caution">
    <text evidence="2">The sequence shown here is derived from an EMBL/GenBank/DDBJ whole genome shotgun (WGS) entry which is preliminary data.</text>
</comment>
<sequence>MASRHHIAVQKTGGGPPPTPPDYTDREEKVLAILHPEGLTGGMDLGQRPPEEGTLAYHRQGGADIGGLQPTEHSL</sequence>
<protein>
    <submittedName>
        <fullName evidence="2">Uncharacterized protein</fullName>
    </submittedName>
</protein>
<feature type="region of interest" description="Disordered" evidence="1">
    <location>
        <begin position="1"/>
        <end position="24"/>
    </location>
</feature>
<organism evidence="2 3">
    <name type="scientific">Pleurodeles waltl</name>
    <name type="common">Iberian ribbed newt</name>
    <dbReference type="NCBI Taxonomy" id="8319"/>
    <lineage>
        <taxon>Eukaryota</taxon>
        <taxon>Metazoa</taxon>
        <taxon>Chordata</taxon>
        <taxon>Craniata</taxon>
        <taxon>Vertebrata</taxon>
        <taxon>Euteleostomi</taxon>
        <taxon>Amphibia</taxon>
        <taxon>Batrachia</taxon>
        <taxon>Caudata</taxon>
        <taxon>Salamandroidea</taxon>
        <taxon>Salamandridae</taxon>
        <taxon>Pleurodelinae</taxon>
        <taxon>Pleurodeles</taxon>
    </lineage>
</organism>
<evidence type="ECO:0000313" key="3">
    <source>
        <dbReference type="Proteomes" id="UP001066276"/>
    </source>
</evidence>
<dbReference type="AlphaFoldDB" id="A0AAV7TS34"/>
<reference evidence="2" key="1">
    <citation type="journal article" date="2022" name="bioRxiv">
        <title>Sequencing and chromosome-scale assembly of the giantPleurodeles waltlgenome.</title>
        <authorList>
            <person name="Brown T."/>
            <person name="Elewa A."/>
            <person name="Iarovenko S."/>
            <person name="Subramanian E."/>
            <person name="Araus A.J."/>
            <person name="Petzold A."/>
            <person name="Susuki M."/>
            <person name="Suzuki K.-i.T."/>
            <person name="Hayashi T."/>
            <person name="Toyoda A."/>
            <person name="Oliveira C."/>
            <person name="Osipova E."/>
            <person name="Leigh N.D."/>
            <person name="Simon A."/>
            <person name="Yun M.H."/>
        </authorList>
    </citation>
    <scope>NUCLEOTIDE SEQUENCE</scope>
    <source>
        <strain evidence="2">20211129_DDA</strain>
        <tissue evidence="2">Liver</tissue>
    </source>
</reference>
<gene>
    <name evidence="2" type="ORF">NDU88_004275</name>
</gene>
<accession>A0AAV7TS34</accession>
<evidence type="ECO:0000313" key="2">
    <source>
        <dbReference type="EMBL" id="KAJ1179036.1"/>
    </source>
</evidence>
<proteinExistence type="predicted"/>
<dbReference type="EMBL" id="JANPWB010000006">
    <property type="protein sequence ID" value="KAJ1179036.1"/>
    <property type="molecule type" value="Genomic_DNA"/>
</dbReference>
<name>A0AAV7TS34_PLEWA</name>
<evidence type="ECO:0000256" key="1">
    <source>
        <dbReference type="SAM" id="MobiDB-lite"/>
    </source>
</evidence>